<dbReference type="SUPFAM" id="SSF49464">
    <property type="entry name" value="Carboxypeptidase regulatory domain-like"/>
    <property type="match status" value="1"/>
</dbReference>
<sequence length="225" mass="24042">MVLKAYAPPMTRQAVATGRLAQGVTGFALPVFEAELHYEDPGAADRWLPYPAVFRRGDGGWFSFQLDPQSAAPAFEAVDPLRLRVTFAVPGREPFEETRTIPGADLRPTQTSITVVGDSVQVTLLPGAPVDFSGVLDPLPVALAGYVLRDNDSETPAPNATVSILAPVSATTATTDAGGWFRLDALPVAEEVTVRATDGLHVTDRTIRIDFNKPVNETILSVTTT</sequence>
<keyword evidence="2" id="KW-1185">Reference proteome</keyword>
<dbReference type="EMBL" id="JBFBVU010000013">
    <property type="protein sequence ID" value="MEV8467473.1"/>
    <property type="molecule type" value="Genomic_DNA"/>
</dbReference>
<gene>
    <name evidence="1" type="ORF">AB0T83_11850</name>
</gene>
<name>A0ABV3LAN9_9RHOB</name>
<comment type="caution">
    <text evidence="1">The sequence shown here is derived from an EMBL/GenBank/DDBJ whole genome shotgun (WGS) entry which is preliminary data.</text>
</comment>
<protein>
    <submittedName>
        <fullName evidence="1">Carboxypeptidase-like regulatory domain-containing protein</fullName>
    </submittedName>
</protein>
<evidence type="ECO:0000313" key="2">
    <source>
        <dbReference type="Proteomes" id="UP001553161"/>
    </source>
</evidence>
<dbReference type="InterPro" id="IPR008969">
    <property type="entry name" value="CarboxyPept-like_regulatory"/>
</dbReference>
<organism evidence="1 2">
    <name type="scientific">Meridianimarinicoccus marinus</name>
    <dbReference type="NCBI Taxonomy" id="3231483"/>
    <lineage>
        <taxon>Bacteria</taxon>
        <taxon>Pseudomonadati</taxon>
        <taxon>Pseudomonadota</taxon>
        <taxon>Alphaproteobacteria</taxon>
        <taxon>Rhodobacterales</taxon>
        <taxon>Paracoccaceae</taxon>
        <taxon>Meridianimarinicoccus</taxon>
    </lineage>
</organism>
<accession>A0ABV3LAN9</accession>
<reference evidence="1 2" key="1">
    <citation type="submission" date="2024-07" db="EMBL/GenBank/DDBJ databases">
        <authorList>
            <person name="Kang M."/>
        </authorList>
    </citation>
    <scope>NUCLEOTIDE SEQUENCE [LARGE SCALE GENOMIC DNA]</scope>
    <source>
        <strain evidence="1 2">DFM31</strain>
    </source>
</reference>
<evidence type="ECO:0000313" key="1">
    <source>
        <dbReference type="EMBL" id="MEV8467473.1"/>
    </source>
</evidence>
<proteinExistence type="predicted"/>
<dbReference type="RefSeq" id="WP_366193282.1">
    <property type="nucleotide sequence ID" value="NZ_JBFBVU010000013.1"/>
</dbReference>
<dbReference type="Proteomes" id="UP001553161">
    <property type="component" value="Unassembled WGS sequence"/>
</dbReference>